<feature type="domain" description="Glycoamylase-like" evidence="2">
    <location>
        <begin position="187"/>
        <end position="394"/>
    </location>
</feature>
<protein>
    <submittedName>
        <fullName evidence="3">Uncharacterized protein</fullName>
    </submittedName>
</protein>
<feature type="domain" description="Glycosyl hydrolase 94 supersandwich" evidence="1">
    <location>
        <begin position="436"/>
        <end position="592"/>
    </location>
</feature>
<organism evidence="3 4">
    <name type="scientific">Vreelandella olivaria</name>
    <dbReference type="NCBI Taxonomy" id="390919"/>
    <lineage>
        <taxon>Bacteria</taxon>
        <taxon>Pseudomonadati</taxon>
        <taxon>Pseudomonadota</taxon>
        <taxon>Gammaproteobacteria</taxon>
        <taxon>Oceanospirillales</taxon>
        <taxon>Halomonadaceae</taxon>
        <taxon>Vreelandella</taxon>
    </lineage>
</organism>
<name>A0ABN5X044_9GAMM</name>
<dbReference type="InterPro" id="IPR010383">
    <property type="entry name" value="Glyco_hydrolase_94_b-supersand"/>
</dbReference>
<dbReference type="Pfam" id="PF06165">
    <property type="entry name" value="GH94_b-supersand"/>
    <property type="match status" value="1"/>
</dbReference>
<keyword evidence="4" id="KW-1185">Reference proteome</keyword>
<dbReference type="Gene3D" id="2.70.98.40">
    <property type="entry name" value="Glycoside hydrolase, family 65, N-terminal domain"/>
    <property type="match status" value="1"/>
</dbReference>
<evidence type="ECO:0000313" key="4">
    <source>
        <dbReference type="Proteomes" id="UP000289555"/>
    </source>
</evidence>
<dbReference type="InterPro" id="IPR011013">
    <property type="entry name" value="Gal_mutarotase_sf_dom"/>
</dbReference>
<evidence type="ECO:0000259" key="1">
    <source>
        <dbReference type="Pfam" id="PF06165"/>
    </source>
</evidence>
<dbReference type="InterPro" id="IPR019282">
    <property type="entry name" value="Glycoamylase-like_cons_dom"/>
</dbReference>
<dbReference type="SMART" id="SM01068">
    <property type="entry name" value="CBM_X"/>
    <property type="match status" value="1"/>
</dbReference>
<accession>A0ABN5X044</accession>
<reference evidence="4" key="1">
    <citation type="journal article" date="2019" name="Microbiol. Resour. Announc.">
        <title>Complete Genome Sequence of Halomonas olivaria, a Moderately Halophilic Bacterium Isolated from Olive Processing Effluents, Obtained by Nanopore Sequencing.</title>
        <authorList>
            <person name="Nagata S."/>
            <person name="Ii K.M."/>
            <person name="Tsukimi T."/>
            <person name="Miura M.C."/>
            <person name="Galipon J."/>
            <person name="Arakawa K."/>
        </authorList>
    </citation>
    <scope>NUCLEOTIDE SEQUENCE [LARGE SCALE GENOMIC DNA]</scope>
    <source>
        <strain evidence="4">TYRC17</strain>
    </source>
</reference>
<evidence type="ECO:0000259" key="2">
    <source>
        <dbReference type="Pfam" id="PF10091"/>
    </source>
</evidence>
<dbReference type="InterPro" id="IPR037018">
    <property type="entry name" value="GH65_N"/>
</dbReference>
<sequence length="598" mass="65662">MDSGNLAGHLIAIANACEIWQTAGYLADPRVGIADTLNLARQTLKQASTLSATFTVQLSVQLEAMDTQLKGEVMSPVCLATIASLTHSTLNLARTPLNEHSDPYSEDLLFWLQALHDSVAQHCHDRETHLNIEESALALRLQQLADTTRRLALGMDFAFLLDSERHLLSIGYSLDDNCLDTSCYDLLASEARLASLFAIAKGDIPTRHWFKLGRAATPVTFGSALISWSGSMFEYLMPSLVMRAPGGSLLEQTNRLVVKRQEAYAAQLSAPWGISESAYNARDREFTYQYSNFGVPGLGLKRGLSADLVIAPYATGLAAMVDPSGACRNFKRLAEMGALGRYGFYEALDFTRSRLPAGEKVVIVRSFMAHHQGMTIAAIANTLHHGQMRARFHREPMIQASELLLQERVPRNVAIAHPRAEEVKSNASQTINEAQTIRRASTAASGPPVTHLLSNGCYSVMLTATGGGYSRWRNVAISRWQPDATRDHLGSFIFLRDAKHPGVWTATGQTAAHPAGALDEHSHALFAEDYARYSHRHDDITSHMEVLVSGEDDSEVRHLSLTNSSRHARDITITSYLELVLTAPSADNAHPPLPKCLW</sequence>
<dbReference type="Gene3D" id="1.50.10.140">
    <property type="match status" value="1"/>
</dbReference>
<gene>
    <name evidence="3" type="ORF">HORIV_50350</name>
</gene>
<dbReference type="Proteomes" id="UP000289555">
    <property type="component" value="Chromosome"/>
</dbReference>
<dbReference type="EMBL" id="AP019416">
    <property type="protein sequence ID" value="BBI52614.1"/>
    <property type="molecule type" value="Genomic_DNA"/>
</dbReference>
<dbReference type="PANTHER" id="PTHR37469:SF2">
    <property type="entry name" value="CELLOBIONIC ACID PHOSPHORYLASE"/>
    <property type="match status" value="1"/>
</dbReference>
<dbReference type="PANTHER" id="PTHR37469">
    <property type="entry name" value="CELLOBIONIC ACID PHOSPHORYLASE-RELATED"/>
    <property type="match status" value="1"/>
</dbReference>
<dbReference type="Pfam" id="PF10091">
    <property type="entry name" value="Glycoamylase"/>
    <property type="match status" value="1"/>
</dbReference>
<dbReference type="InterPro" id="IPR052047">
    <property type="entry name" value="GH94_Enzymes"/>
</dbReference>
<evidence type="ECO:0000313" key="3">
    <source>
        <dbReference type="EMBL" id="BBI52614.1"/>
    </source>
</evidence>
<dbReference type="SUPFAM" id="SSF74650">
    <property type="entry name" value="Galactose mutarotase-like"/>
    <property type="match status" value="1"/>
</dbReference>
<proteinExistence type="predicted"/>